<reference evidence="4 6" key="2">
    <citation type="submission" date="2017-02" db="EMBL/GenBank/DDBJ databases">
        <title>Amycolatopsis azurea DSM 43854 draft genome.</title>
        <authorList>
            <person name="Mayilraj S."/>
        </authorList>
    </citation>
    <scope>NUCLEOTIDE SEQUENCE [LARGE SCALE GENOMIC DNA]</scope>
    <source>
        <strain evidence="4 6">DSM 43854</strain>
    </source>
</reference>
<reference evidence="3 5" key="1">
    <citation type="submission" date="2012-10" db="EMBL/GenBank/DDBJ databases">
        <title>Genome assembly of Amycolatopsis azurea DSM 43854.</title>
        <authorList>
            <person name="Khatri I."/>
            <person name="Kaur I."/>
            <person name="Subramanian S."/>
            <person name="Mayilraj S."/>
        </authorList>
    </citation>
    <scope>NUCLEOTIDE SEQUENCE [LARGE SCALE GENOMIC DNA]</scope>
    <source>
        <strain evidence="3 5">DSM 43854</strain>
    </source>
</reference>
<feature type="region of interest" description="Disordered" evidence="1">
    <location>
        <begin position="46"/>
        <end position="100"/>
    </location>
</feature>
<gene>
    <name evidence="4" type="ORF">B0293_27375</name>
    <name evidence="3" type="ORF">C791_1707</name>
</gene>
<dbReference type="AlphaFoldDB" id="M2Q753"/>
<sequence length="210" mass="22090">MRTVSFEKVRSAAKSPPRPRTVIASVLAVAASTVTVVVLQSAPSMTAADRPHQTTARVTPTAGPPPPLPTHPARPVPTPTSRTPITLDSLRPTSGGWSGTGEATIDGITFGHSLMADTCTNRGGITYRLGGRYQEFQTSLGIDDHSPDRPGSLIVVFTSAGRTLSTTAVGQLAPDRLFIAIPRVDDFTITWRTPTGSCPRLALGTPRLVG</sequence>
<dbReference type="InterPro" id="IPR008979">
    <property type="entry name" value="Galactose-bd-like_sf"/>
</dbReference>
<evidence type="ECO:0008006" key="7">
    <source>
        <dbReference type="Google" id="ProtNLM"/>
    </source>
</evidence>
<evidence type="ECO:0000256" key="2">
    <source>
        <dbReference type="SAM" id="Phobius"/>
    </source>
</evidence>
<dbReference type="EMBL" id="ANMG01000020">
    <property type="protein sequence ID" value="EMD27810.1"/>
    <property type="molecule type" value="Genomic_DNA"/>
</dbReference>
<feature type="compositionally biased region" description="Pro residues" evidence="1">
    <location>
        <begin position="62"/>
        <end position="78"/>
    </location>
</feature>
<evidence type="ECO:0000313" key="3">
    <source>
        <dbReference type="EMBL" id="EMD27810.1"/>
    </source>
</evidence>
<dbReference type="RefSeq" id="WP_005154574.1">
    <property type="nucleotide sequence ID" value="NZ_ANMG01000020.1"/>
</dbReference>
<accession>M2Q753</accession>
<dbReference type="Proteomes" id="UP000188551">
    <property type="component" value="Unassembled WGS sequence"/>
</dbReference>
<evidence type="ECO:0000256" key="1">
    <source>
        <dbReference type="SAM" id="MobiDB-lite"/>
    </source>
</evidence>
<dbReference type="Gene3D" id="2.60.120.1060">
    <property type="entry name" value="NPCBM/NEW2 domain"/>
    <property type="match status" value="1"/>
</dbReference>
<dbReference type="PATRIC" id="fig|1238180.3.peg.2307"/>
<keyword evidence="2" id="KW-1133">Transmembrane helix</keyword>
<proteinExistence type="predicted"/>
<name>M2Q753_9PSEU</name>
<dbReference type="Proteomes" id="UP000014137">
    <property type="component" value="Unassembled WGS sequence"/>
</dbReference>
<evidence type="ECO:0000313" key="6">
    <source>
        <dbReference type="Proteomes" id="UP000188551"/>
    </source>
</evidence>
<dbReference type="InterPro" id="IPR038637">
    <property type="entry name" value="NPCBM_sf"/>
</dbReference>
<protein>
    <recommendedName>
        <fullName evidence="7">Glycosyl hydrolase family 98 putative carbohydrate-binding module domain-containing protein</fullName>
    </recommendedName>
</protein>
<keyword evidence="6" id="KW-1185">Reference proteome</keyword>
<dbReference type="SUPFAM" id="SSF49785">
    <property type="entry name" value="Galactose-binding domain-like"/>
    <property type="match status" value="1"/>
</dbReference>
<keyword evidence="2" id="KW-0812">Transmembrane</keyword>
<evidence type="ECO:0000313" key="4">
    <source>
        <dbReference type="EMBL" id="OOC03296.1"/>
    </source>
</evidence>
<organism evidence="3 5">
    <name type="scientific">Amycolatopsis azurea DSM 43854</name>
    <dbReference type="NCBI Taxonomy" id="1238180"/>
    <lineage>
        <taxon>Bacteria</taxon>
        <taxon>Bacillati</taxon>
        <taxon>Actinomycetota</taxon>
        <taxon>Actinomycetes</taxon>
        <taxon>Pseudonocardiales</taxon>
        <taxon>Pseudonocardiaceae</taxon>
        <taxon>Amycolatopsis</taxon>
    </lineage>
</organism>
<comment type="caution">
    <text evidence="3">The sequence shown here is derived from an EMBL/GenBank/DDBJ whole genome shotgun (WGS) entry which is preliminary data.</text>
</comment>
<dbReference type="EMBL" id="MUXN01000022">
    <property type="protein sequence ID" value="OOC03296.1"/>
    <property type="molecule type" value="Genomic_DNA"/>
</dbReference>
<keyword evidence="2" id="KW-0472">Membrane</keyword>
<feature type="transmembrane region" description="Helical" evidence="2">
    <location>
        <begin position="21"/>
        <end position="42"/>
    </location>
</feature>
<evidence type="ECO:0000313" key="5">
    <source>
        <dbReference type="Proteomes" id="UP000014137"/>
    </source>
</evidence>